<dbReference type="Proteomes" id="UP001147747">
    <property type="component" value="Unassembled WGS sequence"/>
</dbReference>
<dbReference type="AlphaFoldDB" id="A0A9W9WAA7"/>
<dbReference type="EMBL" id="JAPZBU010000004">
    <property type="protein sequence ID" value="KAJ5409118.1"/>
    <property type="molecule type" value="Genomic_DNA"/>
</dbReference>
<evidence type="ECO:0000256" key="1">
    <source>
        <dbReference type="SAM" id="MobiDB-lite"/>
    </source>
</evidence>
<protein>
    <submittedName>
        <fullName evidence="2">Uncharacterized protein</fullName>
    </submittedName>
</protein>
<feature type="region of interest" description="Disordered" evidence="1">
    <location>
        <begin position="1"/>
        <end position="20"/>
    </location>
</feature>
<reference evidence="2" key="2">
    <citation type="journal article" date="2023" name="IMA Fungus">
        <title>Comparative genomic study of the Penicillium genus elucidates a diverse pangenome and 15 lateral gene transfer events.</title>
        <authorList>
            <person name="Petersen C."/>
            <person name="Sorensen T."/>
            <person name="Nielsen M.R."/>
            <person name="Sondergaard T.E."/>
            <person name="Sorensen J.L."/>
            <person name="Fitzpatrick D.A."/>
            <person name="Frisvad J.C."/>
            <person name="Nielsen K.L."/>
        </authorList>
    </citation>
    <scope>NUCLEOTIDE SEQUENCE</scope>
    <source>
        <strain evidence="2">IBT 29677</strain>
    </source>
</reference>
<feature type="region of interest" description="Disordered" evidence="1">
    <location>
        <begin position="38"/>
        <end position="66"/>
    </location>
</feature>
<gene>
    <name evidence="2" type="ORF">N7509_003001</name>
</gene>
<evidence type="ECO:0000313" key="3">
    <source>
        <dbReference type="Proteomes" id="UP001147747"/>
    </source>
</evidence>
<proteinExistence type="predicted"/>
<organism evidence="2 3">
    <name type="scientific">Penicillium cosmopolitanum</name>
    <dbReference type="NCBI Taxonomy" id="1131564"/>
    <lineage>
        <taxon>Eukaryota</taxon>
        <taxon>Fungi</taxon>
        <taxon>Dikarya</taxon>
        <taxon>Ascomycota</taxon>
        <taxon>Pezizomycotina</taxon>
        <taxon>Eurotiomycetes</taxon>
        <taxon>Eurotiomycetidae</taxon>
        <taxon>Eurotiales</taxon>
        <taxon>Aspergillaceae</taxon>
        <taxon>Penicillium</taxon>
    </lineage>
</organism>
<dbReference type="GeneID" id="81366618"/>
<comment type="caution">
    <text evidence="2">The sequence shown here is derived from an EMBL/GenBank/DDBJ whole genome shotgun (WGS) entry which is preliminary data.</text>
</comment>
<dbReference type="RefSeq" id="XP_056493433.1">
    <property type="nucleotide sequence ID" value="XM_056627638.1"/>
</dbReference>
<sequence length="66" mass="7286">MGPSRQTATGQLQSRRQQIGGYSSCRALPYPVGLYNVPKKGSRPRPDCAVFPGPDQQVPGKWMRAR</sequence>
<accession>A0A9W9WAA7</accession>
<reference evidence="2" key="1">
    <citation type="submission" date="2022-12" db="EMBL/GenBank/DDBJ databases">
        <authorList>
            <person name="Petersen C."/>
        </authorList>
    </citation>
    <scope>NUCLEOTIDE SEQUENCE</scope>
    <source>
        <strain evidence="2">IBT 29677</strain>
    </source>
</reference>
<keyword evidence="3" id="KW-1185">Reference proteome</keyword>
<name>A0A9W9WAA7_9EURO</name>
<evidence type="ECO:0000313" key="2">
    <source>
        <dbReference type="EMBL" id="KAJ5409118.1"/>
    </source>
</evidence>